<dbReference type="GO" id="GO:0003697">
    <property type="term" value="F:single-stranded DNA binding"/>
    <property type="evidence" value="ECO:0007669"/>
    <property type="project" value="TreeGrafter"/>
</dbReference>
<dbReference type="GO" id="GO:0035861">
    <property type="term" value="C:site of double-strand break"/>
    <property type="evidence" value="ECO:0007669"/>
    <property type="project" value="TreeGrafter"/>
</dbReference>
<dbReference type="GO" id="GO:0006303">
    <property type="term" value="P:double-strand break repair via nonhomologous end joining"/>
    <property type="evidence" value="ECO:0007669"/>
    <property type="project" value="TreeGrafter"/>
</dbReference>
<dbReference type="PANTHER" id="PTHR46060">
    <property type="entry name" value="MARINER MOS1 TRANSPOSASE-LIKE PROTEIN"/>
    <property type="match status" value="1"/>
</dbReference>
<name>A0A5S6QR69_TRIMR</name>
<keyword evidence="2" id="KW-1185">Reference proteome</keyword>
<sequence length="292" mass="33666">MQIRSFLWYEFKLGHRAAEAAGNINTVFGKTVVKNRTAQLWFRKFRSGDASLQDEEGRGGHSEVDHDELRTIVEADPRRTCRDMAKELNVHYVSVSRHLRAIGKTKKLDKWVPHELTEYQKLYQLETCSALLQRNGKDPFHDRIVTCDGKWILYDNRKRSAQWLNKNESPKHFPKPKVHQKKVTVSVWWTTAGVVHYKLFGTGETVTSDNYCNEIEIMRQKLQQMRPALVNRKGPILLHGNARPHVAQKNGKKTKRLGVRNSSASCVLPRPSTDKLPFLPTPGHFPAWKSIH</sequence>
<dbReference type="GO" id="GO:0015074">
    <property type="term" value="P:DNA integration"/>
    <property type="evidence" value="ECO:0007669"/>
    <property type="project" value="TreeGrafter"/>
</dbReference>
<dbReference type="InterPro" id="IPR052709">
    <property type="entry name" value="Transposase-MT_Hybrid"/>
</dbReference>
<accession>A0A5S6QR69</accession>
<dbReference type="STRING" id="70415.A0A5S6QR69"/>
<reference evidence="3" key="1">
    <citation type="submission" date="2019-12" db="UniProtKB">
        <authorList>
            <consortium name="WormBaseParasite"/>
        </authorList>
    </citation>
    <scope>IDENTIFICATION</scope>
</reference>
<dbReference type="Proteomes" id="UP000046395">
    <property type="component" value="Unassembled WGS sequence"/>
</dbReference>
<evidence type="ECO:0000313" key="3">
    <source>
        <dbReference type="WBParaSite" id="TMUE_2000009725.1"/>
    </source>
</evidence>
<dbReference type="Gene3D" id="1.10.10.1450">
    <property type="match status" value="1"/>
</dbReference>
<dbReference type="GO" id="GO:0046975">
    <property type="term" value="F:histone H3K36 methyltransferase activity"/>
    <property type="evidence" value="ECO:0007669"/>
    <property type="project" value="TreeGrafter"/>
</dbReference>
<organism evidence="2 3">
    <name type="scientific">Trichuris muris</name>
    <name type="common">Mouse whipworm</name>
    <dbReference type="NCBI Taxonomy" id="70415"/>
    <lineage>
        <taxon>Eukaryota</taxon>
        <taxon>Metazoa</taxon>
        <taxon>Ecdysozoa</taxon>
        <taxon>Nematoda</taxon>
        <taxon>Enoplea</taxon>
        <taxon>Dorylaimia</taxon>
        <taxon>Trichinellida</taxon>
        <taxon>Trichuridae</taxon>
        <taxon>Trichuris</taxon>
    </lineage>
</organism>
<dbReference type="GO" id="GO:0042800">
    <property type="term" value="F:histone H3K4 methyltransferase activity"/>
    <property type="evidence" value="ECO:0007669"/>
    <property type="project" value="TreeGrafter"/>
</dbReference>
<dbReference type="Pfam" id="PF01359">
    <property type="entry name" value="Transposase_1"/>
    <property type="match status" value="1"/>
</dbReference>
<protein>
    <submittedName>
        <fullName evidence="3">HTH_48 domain-containing protein</fullName>
    </submittedName>
</protein>
<dbReference type="GO" id="GO:0031297">
    <property type="term" value="P:replication fork processing"/>
    <property type="evidence" value="ECO:0007669"/>
    <property type="project" value="TreeGrafter"/>
</dbReference>
<feature type="domain" description="Mos1 transposase HTH" evidence="1">
    <location>
        <begin position="2"/>
        <end position="49"/>
    </location>
</feature>
<dbReference type="InterPro" id="IPR041426">
    <property type="entry name" value="Mos1_HTH"/>
</dbReference>
<dbReference type="GO" id="GO:0000729">
    <property type="term" value="P:DNA double-strand break processing"/>
    <property type="evidence" value="ECO:0007669"/>
    <property type="project" value="TreeGrafter"/>
</dbReference>
<dbReference type="AlphaFoldDB" id="A0A5S6QR69"/>
<dbReference type="GO" id="GO:0005634">
    <property type="term" value="C:nucleus"/>
    <property type="evidence" value="ECO:0007669"/>
    <property type="project" value="TreeGrafter"/>
</dbReference>
<dbReference type="PANTHER" id="PTHR46060:SF2">
    <property type="entry name" value="HISTONE-LYSINE N-METHYLTRANSFERASE SETMAR"/>
    <property type="match status" value="1"/>
</dbReference>
<dbReference type="GO" id="GO:0000014">
    <property type="term" value="F:single-stranded DNA endodeoxyribonuclease activity"/>
    <property type="evidence" value="ECO:0007669"/>
    <property type="project" value="TreeGrafter"/>
</dbReference>
<dbReference type="GO" id="GO:0044774">
    <property type="term" value="P:mitotic DNA integrity checkpoint signaling"/>
    <property type="evidence" value="ECO:0007669"/>
    <property type="project" value="TreeGrafter"/>
</dbReference>
<dbReference type="GO" id="GO:0000793">
    <property type="term" value="C:condensed chromosome"/>
    <property type="evidence" value="ECO:0007669"/>
    <property type="project" value="TreeGrafter"/>
</dbReference>
<dbReference type="GO" id="GO:0003690">
    <property type="term" value="F:double-stranded DNA binding"/>
    <property type="evidence" value="ECO:0007669"/>
    <property type="project" value="TreeGrafter"/>
</dbReference>
<evidence type="ECO:0000259" key="1">
    <source>
        <dbReference type="Pfam" id="PF17906"/>
    </source>
</evidence>
<dbReference type="Gene3D" id="3.30.420.10">
    <property type="entry name" value="Ribonuclease H-like superfamily/Ribonuclease H"/>
    <property type="match status" value="1"/>
</dbReference>
<dbReference type="Pfam" id="PF17906">
    <property type="entry name" value="HTH_48"/>
    <property type="match status" value="1"/>
</dbReference>
<dbReference type="InterPro" id="IPR036397">
    <property type="entry name" value="RNaseH_sf"/>
</dbReference>
<proteinExistence type="predicted"/>
<dbReference type="Gene3D" id="1.10.10.10">
    <property type="entry name" value="Winged helix-like DNA-binding domain superfamily/Winged helix DNA-binding domain"/>
    <property type="match status" value="1"/>
</dbReference>
<evidence type="ECO:0000313" key="2">
    <source>
        <dbReference type="Proteomes" id="UP000046395"/>
    </source>
</evidence>
<dbReference type="GO" id="GO:0044547">
    <property type="term" value="F:DNA topoisomerase binding"/>
    <property type="evidence" value="ECO:0007669"/>
    <property type="project" value="TreeGrafter"/>
</dbReference>
<dbReference type="InterPro" id="IPR001888">
    <property type="entry name" value="Transposase_1"/>
</dbReference>
<dbReference type="InterPro" id="IPR036388">
    <property type="entry name" value="WH-like_DNA-bd_sf"/>
</dbReference>
<dbReference type="WBParaSite" id="TMUE_2000009725.1">
    <property type="protein sequence ID" value="TMUE_2000009725.1"/>
    <property type="gene ID" value="WBGene00300716"/>
</dbReference>